<dbReference type="Pfam" id="PF09997">
    <property type="entry name" value="DUF2238"/>
    <property type="match status" value="1"/>
</dbReference>
<sequence length="194" mass="22759">MNNKKYHMILIVIYFIFFIWSVIQPYDFFTWFLEVSPAVIGLGILLITYQKFKFTNFTYNLILLHSIILMIGGHYTYAEVPLFNWLKDVFDLNRNYYDRLGHYAQGFIPAIIAREILFRKSIIKNGHWMFFIITCICLAISASYELLEFGVAMLTVESAEAFLGTQGDVWDYTVGYAICIGRRHFLTPIIKWLS</sequence>
<dbReference type="InterPro" id="IPR014509">
    <property type="entry name" value="YjdF-like"/>
</dbReference>
<keyword evidence="1" id="KW-0812">Transmembrane</keyword>
<dbReference type="HOGENOM" id="CLU_087528_2_0_9"/>
<evidence type="ECO:0000256" key="1">
    <source>
        <dbReference type="SAM" id="Phobius"/>
    </source>
</evidence>
<dbReference type="PIRSF" id="PIRSF020606">
    <property type="entry name" value="UCP020606"/>
    <property type="match status" value="1"/>
</dbReference>
<dbReference type="eggNOG" id="COG3647">
    <property type="taxonomic scope" value="Bacteria"/>
</dbReference>
<dbReference type="InterPro" id="IPR058534">
    <property type="entry name" value="YjdF"/>
</dbReference>
<dbReference type="AlphaFoldDB" id="A4J7T9"/>
<feature type="transmembrane region" description="Helical" evidence="1">
    <location>
        <begin position="29"/>
        <end position="49"/>
    </location>
</feature>
<accession>A4J7T9</accession>
<dbReference type="EMBL" id="CP000612">
    <property type="protein sequence ID" value="ABO51142.1"/>
    <property type="molecule type" value="Genomic_DNA"/>
</dbReference>
<keyword evidence="1" id="KW-1133">Transmembrane helix</keyword>
<keyword evidence="1" id="KW-0472">Membrane</keyword>
<evidence type="ECO:0000313" key="2">
    <source>
        <dbReference type="EMBL" id="ABO51142.1"/>
    </source>
</evidence>
<organism evidence="2 3">
    <name type="scientific">Desulforamulus reducens (strain ATCC BAA-1160 / DSM 100696 / MI-1)</name>
    <name type="common">Desulfotomaculum reducens</name>
    <dbReference type="NCBI Taxonomy" id="349161"/>
    <lineage>
        <taxon>Bacteria</taxon>
        <taxon>Bacillati</taxon>
        <taxon>Bacillota</taxon>
        <taxon>Clostridia</taxon>
        <taxon>Eubacteriales</taxon>
        <taxon>Peptococcaceae</taxon>
        <taxon>Desulforamulus</taxon>
    </lineage>
</organism>
<evidence type="ECO:0000313" key="3">
    <source>
        <dbReference type="Proteomes" id="UP000001556"/>
    </source>
</evidence>
<proteinExistence type="predicted"/>
<dbReference type="KEGG" id="drm:Dred_2635"/>
<name>A4J7T9_DESRM</name>
<protein>
    <submittedName>
        <fullName evidence="2">Putative sodium-glucose/galactose cotransporter</fullName>
    </submittedName>
</protein>
<feature type="transmembrane region" description="Helical" evidence="1">
    <location>
        <begin position="61"/>
        <end position="80"/>
    </location>
</feature>
<dbReference type="Proteomes" id="UP000001556">
    <property type="component" value="Chromosome"/>
</dbReference>
<reference evidence="2 3" key="1">
    <citation type="submission" date="2007-03" db="EMBL/GenBank/DDBJ databases">
        <title>Complete sequence of Desulfotomaculum reducens MI-1.</title>
        <authorList>
            <consortium name="US DOE Joint Genome Institute"/>
            <person name="Copeland A."/>
            <person name="Lucas S."/>
            <person name="Lapidus A."/>
            <person name="Barry K."/>
            <person name="Detter J.C."/>
            <person name="Glavina del Rio T."/>
            <person name="Hammon N."/>
            <person name="Israni S."/>
            <person name="Dalin E."/>
            <person name="Tice H."/>
            <person name="Pitluck S."/>
            <person name="Sims D."/>
            <person name="Brettin T."/>
            <person name="Bruce D."/>
            <person name="Han C."/>
            <person name="Tapia R."/>
            <person name="Schmutz J."/>
            <person name="Larimer F."/>
            <person name="Land M."/>
            <person name="Hauser L."/>
            <person name="Kyrpides N."/>
            <person name="Kim E."/>
            <person name="Tebo B.M."/>
            <person name="Richardson P."/>
        </authorList>
    </citation>
    <scope>NUCLEOTIDE SEQUENCE [LARGE SCALE GENOMIC DNA]</scope>
    <source>
        <strain evidence="2 3">MI-1</strain>
    </source>
</reference>
<feature type="transmembrane region" description="Helical" evidence="1">
    <location>
        <begin position="7"/>
        <end position="23"/>
    </location>
</feature>
<keyword evidence="3" id="KW-1185">Reference proteome</keyword>
<feature type="transmembrane region" description="Helical" evidence="1">
    <location>
        <begin position="100"/>
        <end position="117"/>
    </location>
</feature>
<gene>
    <name evidence="2" type="ordered locus">Dred_2635</name>
</gene>
<feature type="transmembrane region" description="Helical" evidence="1">
    <location>
        <begin position="129"/>
        <end position="147"/>
    </location>
</feature>